<evidence type="ECO:0008006" key="4">
    <source>
        <dbReference type="Google" id="ProtNLM"/>
    </source>
</evidence>
<organism evidence="2 3">
    <name type="scientific">Bradyrhizobium erythrophlei</name>
    <dbReference type="NCBI Taxonomy" id="1437360"/>
    <lineage>
        <taxon>Bacteria</taxon>
        <taxon>Pseudomonadati</taxon>
        <taxon>Pseudomonadota</taxon>
        <taxon>Alphaproteobacteria</taxon>
        <taxon>Hyphomicrobiales</taxon>
        <taxon>Nitrobacteraceae</taxon>
        <taxon>Bradyrhizobium</taxon>
    </lineage>
</organism>
<accession>A0A1M5HAM4</accession>
<protein>
    <recommendedName>
        <fullName evidence="4">DUF1772 domain-containing protein</fullName>
    </recommendedName>
</protein>
<dbReference type="Proteomes" id="UP000190675">
    <property type="component" value="Chromosome I"/>
</dbReference>
<dbReference type="AlphaFoldDB" id="A0A1M5HAM4"/>
<dbReference type="PANTHER" id="PTHR36535">
    <property type="entry name" value="YALI0E30327P"/>
    <property type="match status" value="1"/>
</dbReference>
<gene>
    <name evidence="2" type="ORF">SAMN05444169_0694</name>
</gene>
<dbReference type="EMBL" id="LT670818">
    <property type="protein sequence ID" value="SHG13004.1"/>
    <property type="molecule type" value="Genomic_DNA"/>
</dbReference>
<keyword evidence="1" id="KW-1133">Transmembrane helix</keyword>
<keyword evidence="1" id="KW-0472">Membrane</keyword>
<feature type="transmembrane region" description="Helical" evidence="1">
    <location>
        <begin position="75"/>
        <end position="94"/>
    </location>
</feature>
<evidence type="ECO:0000313" key="3">
    <source>
        <dbReference type="Proteomes" id="UP000190675"/>
    </source>
</evidence>
<dbReference type="Pfam" id="PF08592">
    <property type="entry name" value="Anthrone_oxy"/>
    <property type="match status" value="1"/>
</dbReference>
<proteinExistence type="predicted"/>
<evidence type="ECO:0000313" key="2">
    <source>
        <dbReference type="EMBL" id="SHG13004.1"/>
    </source>
</evidence>
<dbReference type="InterPro" id="IPR013901">
    <property type="entry name" value="Anthrone_oxy"/>
</dbReference>
<keyword evidence="1" id="KW-0812">Transmembrane</keyword>
<dbReference type="PANTHER" id="PTHR36535:SF1">
    <property type="entry name" value="DUF1772 DOMAIN-CONTAINING PROTEIN"/>
    <property type="match status" value="1"/>
</dbReference>
<evidence type="ECO:0000256" key="1">
    <source>
        <dbReference type="SAM" id="Phobius"/>
    </source>
</evidence>
<name>A0A1M5HAM4_9BRAD</name>
<feature type="transmembrane region" description="Helical" evidence="1">
    <location>
        <begin position="48"/>
        <end position="68"/>
    </location>
</feature>
<sequence>MLAGQLALIVAALFAGAAVYVSVAEQPARLSLDDRALLTQWKLAYKRGTAMQAPLAIIGFLLGLAAWWQTGHWAWLLGAAILIANWPYTLLGIMPTNKILMATEPASAGPDSRALIEKWAVLHAGRTVLGFAAMLTFLRASMN</sequence>
<dbReference type="OrthoDB" id="7473921at2"/>
<reference evidence="2 3" key="1">
    <citation type="submission" date="2016-11" db="EMBL/GenBank/DDBJ databases">
        <authorList>
            <person name="Jaros S."/>
            <person name="Januszkiewicz K."/>
            <person name="Wedrychowicz H."/>
        </authorList>
    </citation>
    <scope>NUCLEOTIDE SEQUENCE [LARGE SCALE GENOMIC DNA]</scope>
    <source>
        <strain evidence="2 3">GAS242</strain>
    </source>
</reference>
<dbReference type="RefSeq" id="WP_079572883.1">
    <property type="nucleotide sequence ID" value="NZ_LT670818.1"/>
</dbReference>
<feature type="transmembrane region" description="Helical" evidence="1">
    <location>
        <begin position="119"/>
        <end position="138"/>
    </location>
</feature>